<evidence type="ECO:0000256" key="1">
    <source>
        <dbReference type="ARBA" id="ARBA00007613"/>
    </source>
</evidence>
<accession>A0ABY6IZB6</accession>
<reference evidence="3" key="1">
    <citation type="submission" date="2022-10" db="EMBL/GenBank/DDBJ databases">
        <title>Chitinophaga sp. nov., isolated from soil.</title>
        <authorList>
            <person name="Jeon C.O."/>
        </authorList>
    </citation>
    <scope>NUCLEOTIDE SEQUENCE</scope>
    <source>
        <strain evidence="3">R8</strain>
    </source>
</reference>
<dbReference type="Proteomes" id="UP001162741">
    <property type="component" value="Chromosome"/>
</dbReference>
<dbReference type="Gene3D" id="1.20.1600.10">
    <property type="entry name" value="Outer membrane efflux proteins (OEP)"/>
    <property type="match status" value="1"/>
</dbReference>
<dbReference type="InterPro" id="IPR010131">
    <property type="entry name" value="MdtP/NodT-like"/>
</dbReference>
<feature type="signal peptide" evidence="2">
    <location>
        <begin position="1"/>
        <end position="18"/>
    </location>
</feature>
<comment type="similarity">
    <text evidence="1">Belongs to the outer membrane factor (OMF) (TC 1.B.17) family.</text>
</comment>
<dbReference type="SUPFAM" id="SSF56954">
    <property type="entry name" value="Outer membrane efflux proteins (OEP)"/>
    <property type="match status" value="1"/>
</dbReference>
<feature type="chain" id="PRO_5046447444" evidence="2">
    <location>
        <begin position="19"/>
        <end position="414"/>
    </location>
</feature>
<dbReference type="PANTHER" id="PTHR30203">
    <property type="entry name" value="OUTER MEMBRANE CATION EFFLUX PROTEIN"/>
    <property type="match status" value="1"/>
</dbReference>
<evidence type="ECO:0000313" key="4">
    <source>
        <dbReference type="Proteomes" id="UP001162741"/>
    </source>
</evidence>
<name>A0ABY6IZB6_9BACT</name>
<evidence type="ECO:0000313" key="3">
    <source>
        <dbReference type="EMBL" id="UYQ92623.1"/>
    </source>
</evidence>
<sequence length="414" mass="47164">MKYLPYILLLATSFSAKAQQPLSITPDQADSLFLQQNLLLLAEQYNIDAQDALILQAKAYPNPQFSAELHTWDTDNRKAFLLGYNGEKVFAFEQLLVLGGKRKTAVAIAKQHKELAKAELGELLRSLRQQLHNSLLSLYQQQNVIAHYDHQLKALDTLITRFSEQAAKGNLPLQEVVRLKSVYLKINNDRSEMAAEEVEALKNLQLLLQTDAQVRPVISDETFDRLLKLSDTSQLYRLAIENRPDVQLARGQQALSQLQLSLEKRQRVPDVNFTVSYDQQGNAWRNQYMTGIGIPLPLWDRNRGNIRAAEAGTKATALYSRQKETSVRAEVFAAWQDMQRTMKAYTNVKQLYTNDFDTVLQGINSNFLRRNITILEFVDFLESYNESLTAFEEVKNQLAAAAEQINFVTATNVY</sequence>
<proteinExistence type="inferred from homology"/>
<protein>
    <submittedName>
        <fullName evidence="3">TolC family protein</fullName>
    </submittedName>
</protein>
<gene>
    <name evidence="3" type="ORF">MKQ68_21305</name>
</gene>
<dbReference type="Pfam" id="PF02321">
    <property type="entry name" value="OEP"/>
    <property type="match status" value="1"/>
</dbReference>
<dbReference type="PANTHER" id="PTHR30203:SF23">
    <property type="entry name" value="OUTER MEMBRANE EFFLUX PROTEIN"/>
    <property type="match status" value="1"/>
</dbReference>
<keyword evidence="2" id="KW-0732">Signal</keyword>
<evidence type="ECO:0000256" key="2">
    <source>
        <dbReference type="SAM" id="SignalP"/>
    </source>
</evidence>
<organism evidence="3 4">
    <name type="scientific">Chitinophaga horti</name>
    <dbReference type="NCBI Taxonomy" id="2920382"/>
    <lineage>
        <taxon>Bacteria</taxon>
        <taxon>Pseudomonadati</taxon>
        <taxon>Bacteroidota</taxon>
        <taxon>Chitinophagia</taxon>
        <taxon>Chitinophagales</taxon>
        <taxon>Chitinophagaceae</taxon>
        <taxon>Chitinophaga</taxon>
    </lineage>
</organism>
<dbReference type="InterPro" id="IPR003423">
    <property type="entry name" value="OMP_efflux"/>
</dbReference>
<dbReference type="EMBL" id="CP107006">
    <property type="protein sequence ID" value="UYQ92623.1"/>
    <property type="molecule type" value="Genomic_DNA"/>
</dbReference>
<keyword evidence="4" id="KW-1185">Reference proteome</keyword>
<dbReference type="RefSeq" id="WP_264280859.1">
    <property type="nucleotide sequence ID" value="NZ_CP107006.1"/>
</dbReference>